<name>A0A7D5P2M7_9EURY</name>
<dbReference type="Proteomes" id="UP000509667">
    <property type="component" value="Chromosome"/>
</dbReference>
<proteinExistence type="predicted"/>
<accession>A0A7D5P2M7</accession>
<dbReference type="EMBL" id="CP058910">
    <property type="protein sequence ID" value="QLH79443.1"/>
    <property type="molecule type" value="Genomic_DNA"/>
</dbReference>
<keyword evidence="3" id="KW-1185">Reference proteome</keyword>
<gene>
    <name evidence="2" type="ORF">HZS55_20030</name>
</gene>
<dbReference type="PANTHER" id="PTHR42926">
    <property type="match status" value="1"/>
</dbReference>
<dbReference type="OrthoDB" id="49590at2157"/>
<dbReference type="Pfam" id="PF06745">
    <property type="entry name" value="ATPase"/>
    <property type="match status" value="1"/>
</dbReference>
<dbReference type="PROSITE" id="PS51146">
    <property type="entry name" value="KAIC"/>
    <property type="match status" value="1"/>
</dbReference>
<feature type="domain" description="KaiC" evidence="1">
    <location>
        <begin position="1"/>
        <end position="255"/>
    </location>
</feature>
<dbReference type="InterPro" id="IPR010624">
    <property type="entry name" value="KaiC_dom"/>
</dbReference>
<dbReference type="InterPro" id="IPR027417">
    <property type="entry name" value="P-loop_NTPase"/>
</dbReference>
<sequence length="484" mass="53692">MGLSTGCRRLDELLGGGVPDERSLLVSGPPGTGKTTLGMQFLQAGLDRGEECLFVSTEQTVGELEDTFEPYPFDLDADGLTVITVHCEPGDTMERDDDLVVRTLEGGDRAVTEWFDLPFTRENVVHYLSEYGPKDRILLDSLSGLRPIAADEVSFWRSTYDLIRLFSDTFDATSLLTAEDSDTGDSVASELLRYATHGVIELSSVERANQRHTFLRVEKLRGRDHDTRRHKLVLGEAGATVQPTQRTPPSDLLDHDHLSTGIDALDELLGGGLVRGGFTLLSHDGTTSYYTINAQMLATAVETGMALSVAIPAEVSLSQLDRYWTDTDWSVGDLLDADRLFVLELVASDGYDHRNVLRYDESADRGWEQLMEVSYDRSGDRPLFAFIDTEPLLEQIAPERAREVRYRAAASHTDDDDVVVYAVNPAIQNQSLVEFFADTSSQTIRIEREEDGIEWLTLRKSPTGSPGTSKVVAYDEEPPYVDLV</sequence>
<dbReference type="PANTHER" id="PTHR42926:SF1">
    <property type="entry name" value="CIRCADIAN CLOCK OSCILLATOR PROTEIN KAIC 1"/>
    <property type="match status" value="1"/>
</dbReference>
<protein>
    <recommendedName>
        <fullName evidence="1">KaiC domain-containing protein</fullName>
    </recommendedName>
</protein>
<dbReference type="InterPro" id="IPR051347">
    <property type="entry name" value="Circadian_clock_KaiC-rel"/>
</dbReference>
<evidence type="ECO:0000259" key="1">
    <source>
        <dbReference type="PROSITE" id="PS51146"/>
    </source>
</evidence>
<dbReference type="GO" id="GO:0005524">
    <property type="term" value="F:ATP binding"/>
    <property type="evidence" value="ECO:0007669"/>
    <property type="project" value="InterPro"/>
</dbReference>
<dbReference type="AlphaFoldDB" id="A0A7D5P2M7"/>
<dbReference type="SUPFAM" id="SSF52540">
    <property type="entry name" value="P-loop containing nucleoside triphosphate hydrolases"/>
    <property type="match status" value="1"/>
</dbReference>
<dbReference type="Gene3D" id="3.40.50.300">
    <property type="entry name" value="P-loop containing nucleotide triphosphate hydrolases"/>
    <property type="match status" value="2"/>
</dbReference>
<dbReference type="RefSeq" id="WP_179909310.1">
    <property type="nucleotide sequence ID" value="NZ_CP058910.1"/>
</dbReference>
<reference evidence="2 3" key="1">
    <citation type="submission" date="2020-07" db="EMBL/GenBank/DDBJ databases">
        <title>Halosimplex pelagicum sp. nov. and Halosimplex rubrum sp. nov., isolated from salted brown alga Laminaria, and emended description of the genus Halosimplex.</title>
        <authorList>
            <person name="Cui H."/>
        </authorList>
    </citation>
    <scope>NUCLEOTIDE SEQUENCE [LARGE SCALE GENOMIC DNA]</scope>
    <source>
        <strain evidence="2 3">R27</strain>
    </source>
</reference>
<evidence type="ECO:0000313" key="2">
    <source>
        <dbReference type="EMBL" id="QLH79443.1"/>
    </source>
</evidence>
<dbReference type="KEGG" id="hrr:HZS55_20030"/>
<dbReference type="GeneID" id="56080203"/>
<dbReference type="InterPro" id="IPR014774">
    <property type="entry name" value="KaiC-like_dom"/>
</dbReference>
<evidence type="ECO:0000313" key="3">
    <source>
        <dbReference type="Proteomes" id="UP000509667"/>
    </source>
</evidence>
<organism evidence="2 3">
    <name type="scientific">Halosimplex rubrum</name>
    <dbReference type="NCBI Taxonomy" id="869889"/>
    <lineage>
        <taxon>Archaea</taxon>
        <taxon>Methanobacteriati</taxon>
        <taxon>Methanobacteriota</taxon>
        <taxon>Stenosarchaea group</taxon>
        <taxon>Halobacteria</taxon>
        <taxon>Halobacteriales</taxon>
        <taxon>Haloarculaceae</taxon>
        <taxon>Halosimplex</taxon>
    </lineage>
</organism>